<proteinExistence type="predicted"/>
<evidence type="ECO:0000313" key="2">
    <source>
        <dbReference type="EMBL" id="PYC69144.1"/>
    </source>
</evidence>
<evidence type="ECO:0000256" key="1">
    <source>
        <dbReference type="SAM" id="MobiDB-lite"/>
    </source>
</evidence>
<protein>
    <submittedName>
        <fullName evidence="2">Uncharacterized protein</fullName>
    </submittedName>
</protein>
<keyword evidence="3" id="KW-1185">Reference proteome</keyword>
<feature type="compositionally biased region" description="Acidic residues" evidence="1">
    <location>
        <begin position="10"/>
        <end position="26"/>
    </location>
</feature>
<dbReference type="EMBL" id="PYBW01000131">
    <property type="protein sequence ID" value="PYC69144.1"/>
    <property type="molecule type" value="Genomic_DNA"/>
</dbReference>
<dbReference type="OrthoDB" id="3628597at2"/>
<dbReference type="RefSeq" id="WP_110672769.1">
    <property type="nucleotide sequence ID" value="NZ_PYBW01000131.1"/>
</dbReference>
<comment type="caution">
    <text evidence="2">The sequence shown here is derived from an EMBL/GenBank/DDBJ whole genome shotgun (WGS) entry which is preliminary data.</text>
</comment>
<accession>A0A2V4NYV7</accession>
<dbReference type="AlphaFoldDB" id="A0A2V4NYV7"/>
<reference evidence="2 3" key="1">
    <citation type="submission" date="2018-03" db="EMBL/GenBank/DDBJ databases">
        <title>Bioinformatic expansion and discovery of thiopeptide antibiotics.</title>
        <authorList>
            <person name="Schwalen C.J."/>
            <person name="Hudson G.A."/>
            <person name="Mitchell D.A."/>
        </authorList>
    </citation>
    <scope>NUCLEOTIDE SEQUENCE [LARGE SCALE GENOMIC DNA]</scope>
    <source>
        <strain evidence="2 3">ATCC 21389</strain>
    </source>
</reference>
<sequence length="143" mass="15908">MDDTNRPGDGWDEDEDGYGEPDLPELCDECGVTIEDEADELYALVPDSSAINDADPRGDGKRLLTACSIDHLAQLVEVYRRRPFQPEELWAAKVCRELAQTDGPVTLEALAVACDLSPQQAQSGVDWHNARAREWRHRFGGEP</sequence>
<dbReference type="Proteomes" id="UP000248039">
    <property type="component" value="Unassembled WGS sequence"/>
</dbReference>
<gene>
    <name evidence="2" type="ORF">C7C46_28245</name>
</gene>
<organism evidence="2 3">
    <name type="scientific">Streptomyces tateyamensis</name>
    <dbReference type="NCBI Taxonomy" id="565073"/>
    <lineage>
        <taxon>Bacteria</taxon>
        <taxon>Bacillati</taxon>
        <taxon>Actinomycetota</taxon>
        <taxon>Actinomycetes</taxon>
        <taxon>Kitasatosporales</taxon>
        <taxon>Streptomycetaceae</taxon>
        <taxon>Streptomyces</taxon>
    </lineage>
</organism>
<evidence type="ECO:0000313" key="3">
    <source>
        <dbReference type="Proteomes" id="UP000248039"/>
    </source>
</evidence>
<name>A0A2V4NYV7_9ACTN</name>
<feature type="region of interest" description="Disordered" evidence="1">
    <location>
        <begin position="1"/>
        <end position="26"/>
    </location>
</feature>